<dbReference type="WBParaSite" id="sdigi.contig973.g10072.t1">
    <property type="protein sequence ID" value="sdigi.contig973.g10072.t1"/>
    <property type="gene ID" value="sdigi.contig973.g10072"/>
</dbReference>
<evidence type="ECO:0000256" key="2">
    <source>
        <dbReference type="PROSITE-ProRule" id="PRU00076"/>
    </source>
</evidence>
<dbReference type="PROSITE" id="PS50025">
    <property type="entry name" value="LAM_G_DOMAIN"/>
    <property type="match status" value="2"/>
</dbReference>
<name>A0A915Q8C9_9BILA</name>
<feature type="domain" description="Laminin G" evidence="3">
    <location>
        <begin position="161"/>
        <end position="286"/>
    </location>
</feature>
<proteinExistence type="predicted"/>
<accession>A0A915Q8C9</accession>
<dbReference type="Pfam" id="PF02210">
    <property type="entry name" value="Laminin_G_2"/>
    <property type="match status" value="2"/>
</dbReference>
<dbReference type="InterPro" id="IPR050372">
    <property type="entry name" value="Neurexin-related_CASP"/>
</dbReference>
<keyword evidence="2" id="KW-0245">EGF-like domain</keyword>
<dbReference type="PROSITE" id="PS50026">
    <property type="entry name" value="EGF_3"/>
    <property type="match status" value="1"/>
</dbReference>
<dbReference type="SUPFAM" id="SSF49899">
    <property type="entry name" value="Concanavalin A-like lectins/glucanases"/>
    <property type="match status" value="2"/>
</dbReference>
<keyword evidence="1" id="KW-1015">Disulfide bond</keyword>
<dbReference type="CDD" id="cd00054">
    <property type="entry name" value="EGF_CA"/>
    <property type="match status" value="1"/>
</dbReference>
<evidence type="ECO:0000259" key="4">
    <source>
        <dbReference type="PROSITE" id="PS50026"/>
    </source>
</evidence>
<dbReference type="InterPro" id="IPR013320">
    <property type="entry name" value="ConA-like_dom_sf"/>
</dbReference>
<dbReference type="InterPro" id="IPR001791">
    <property type="entry name" value="Laminin_G"/>
</dbReference>
<dbReference type="GO" id="GO:0016020">
    <property type="term" value="C:membrane"/>
    <property type="evidence" value="ECO:0007669"/>
    <property type="project" value="UniProtKB-SubCell"/>
</dbReference>
<dbReference type="Proteomes" id="UP000887581">
    <property type="component" value="Unplaced"/>
</dbReference>
<evidence type="ECO:0000259" key="3">
    <source>
        <dbReference type="PROSITE" id="PS50025"/>
    </source>
</evidence>
<dbReference type="Gene3D" id="2.10.25.10">
    <property type="entry name" value="Laminin"/>
    <property type="match status" value="1"/>
</dbReference>
<sequence>MRLNEIDVSDYRWHRLTLFQAWENIKLQLDDTVLFKILNQHSFAFGNLKTNSDVFVGGVPKDIYLLGAMSSPLKRHTISFTGAIKNLLYRLHPQGMTSPQLIDGVGIRQSEEDYCKPTVIAGRDDHFCQNDGICYSTNDGPQCDCSFTDFRGQRCDQAQVDADLSFNGKELIGYDVSNNSAAVIRFRSENITLSFKTMQGRALLYIGGDRLNYIHITIDDGAIVATSKFDGTEKRLIRIFNDYPSGRYDDNRWHTVTVFRTLTLRQCKKIDVNFLFLRGNFILNFG</sequence>
<dbReference type="PANTHER" id="PTHR15036">
    <property type="entry name" value="PIKACHURIN-LIKE PROTEIN"/>
    <property type="match status" value="1"/>
</dbReference>
<evidence type="ECO:0000313" key="5">
    <source>
        <dbReference type="Proteomes" id="UP000887581"/>
    </source>
</evidence>
<evidence type="ECO:0000256" key="1">
    <source>
        <dbReference type="ARBA" id="ARBA00023157"/>
    </source>
</evidence>
<dbReference type="Gene3D" id="2.60.120.200">
    <property type="match status" value="2"/>
</dbReference>
<dbReference type="PANTHER" id="PTHR15036:SF85">
    <property type="entry name" value="SP2353, ISOFORM A"/>
    <property type="match status" value="1"/>
</dbReference>
<keyword evidence="5" id="KW-1185">Reference proteome</keyword>
<dbReference type="CDD" id="cd00110">
    <property type="entry name" value="LamG"/>
    <property type="match status" value="2"/>
</dbReference>
<dbReference type="AlphaFoldDB" id="A0A915Q8C9"/>
<protein>
    <submittedName>
        <fullName evidence="6">EGF-like domain-containing protein</fullName>
    </submittedName>
</protein>
<feature type="domain" description="EGF-like" evidence="4">
    <location>
        <begin position="111"/>
        <end position="156"/>
    </location>
</feature>
<organism evidence="5 6">
    <name type="scientific">Setaria digitata</name>
    <dbReference type="NCBI Taxonomy" id="48799"/>
    <lineage>
        <taxon>Eukaryota</taxon>
        <taxon>Metazoa</taxon>
        <taxon>Ecdysozoa</taxon>
        <taxon>Nematoda</taxon>
        <taxon>Chromadorea</taxon>
        <taxon>Rhabditida</taxon>
        <taxon>Spirurina</taxon>
        <taxon>Spiruromorpha</taxon>
        <taxon>Filarioidea</taxon>
        <taxon>Setariidae</taxon>
        <taxon>Setaria</taxon>
    </lineage>
</organism>
<reference evidence="6" key="1">
    <citation type="submission" date="2022-11" db="UniProtKB">
        <authorList>
            <consortium name="WormBaseParasite"/>
        </authorList>
    </citation>
    <scope>IDENTIFICATION</scope>
</reference>
<dbReference type="InterPro" id="IPR000742">
    <property type="entry name" value="EGF"/>
</dbReference>
<feature type="domain" description="Laminin G" evidence="3">
    <location>
        <begin position="1"/>
        <end position="115"/>
    </location>
</feature>
<evidence type="ECO:0000313" key="6">
    <source>
        <dbReference type="WBParaSite" id="sdigi.contig973.g10072.t1"/>
    </source>
</evidence>
<comment type="caution">
    <text evidence="2">Lacks conserved residue(s) required for the propagation of feature annotation.</text>
</comment>